<dbReference type="PANTHER" id="PTHR14969">
    <property type="entry name" value="SPHINGOSINE-1-PHOSPHATE PHOSPHOHYDROLASE"/>
    <property type="match status" value="1"/>
</dbReference>
<feature type="transmembrane region" description="Helical" evidence="1">
    <location>
        <begin position="208"/>
        <end position="231"/>
    </location>
</feature>
<keyword evidence="1" id="KW-0812">Transmembrane</keyword>
<gene>
    <name evidence="3" type="ORF">D1832_00300</name>
</gene>
<dbReference type="PANTHER" id="PTHR14969:SF13">
    <property type="entry name" value="AT30094P"/>
    <property type="match status" value="1"/>
</dbReference>
<dbReference type="Gene3D" id="1.20.144.10">
    <property type="entry name" value="Phosphatidic acid phosphatase type 2/haloperoxidase"/>
    <property type="match status" value="2"/>
</dbReference>
<dbReference type="InterPro" id="IPR000326">
    <property type="entry name" value="PAP2/HPO"/>
</dbReference>
<keyword evidence="1" id="KW-1133">Transmembrane helix</keyword>
<reference evidence="3 4" key="1">
    <citation type="submission" date="2018-08" db="EMBL/GenBank/DDBJ databases">
        <title>Whole genome sequence analysis of Dermacoccus abyssi bacteria isolated from Deep Mariana trench Micromonospora spp reveals genes involved in the environmental adaptation and production of secondary metabolites.</title>
        <authorList>
            <person name="Abdel-Mageed W.M."/>
            <person name="Lehri B."/>
            <person name="Nouioui I."/>
            <person name="Goodfellow I."/>
            <person name="Jaspars M."/>
            <person name="Karlyshev A."/>
        </authorList>
    </citation>
    <scope>NUCLEOTIDE SEQUENCE [LARGE SCALE GENOMIC DNA]</scope>
    <source>
        <strain evidence="3 4">MT1.1</strain>
    </source>
</reference>
<comment type="caution">
    <text evidence="3">The sequence shown here is derived from an EMBL/GenBank/DDBJ whole genome shotgun (WGS) entry which is preliminary data.</text>
</comment>
<keyword evidence="1" id="KW-0472">Membrane</keyword>
<dbReference type="SUPFAM" id="SSF48317">
    <property type="entry name" value="Acid phosphatase/Vanadium-dependent haloperoxidase"/>
    <property type="match status" value="1"/>
</dbReference>
<evidence type="ECO:0000259" key="2">
    <source>
        <dbReference type="SMART" id="SM00014"/>
    </source>
</evidence>
<organism evidence="3 4">
    <name type="scientific">Dermacoccus abyssi</name>
    <dbReference type="NCBI Taxonomy" id="322596"/>
    <lineage>
        <taxon>Bacteria</taxon>
        <taxon>Bacillati</taxon>
        <taxon>Actinomycetota</taxon>
        <taxon>Actinomycetes</taxon>
        <taxon>Micrococcales</taxon>
        <taxon>Dermacoccaceae</taxon>
        <taxon>Dermacoccus</taxon>
    </lineage>
</organism>
<feature type="transmembrane region" description="Helical" evidence="1">
    <location>
        <begin position="237"/>
        <end position="260"/>
    </location>
</feature>
<feature type="transmembrane region" description="Helical" evidence="1">
    <location>
        <begin position="114"/>
        <end position="130"/>
    </location>
</feature>
<feature type="transmembrane region" description="Helical" evidence="1">
    <location>
        <begin position="137"/>
        <end position="154"/>
    </location>
</feature>
<feature type="transmembrane region" description="Helical" evidence="1">
    <location>
        <begin position="181"/>
        <end position="201"/>
    </location>
</feature>
<evidence type="ECO:0000256" key="1">
    <source>
        <dbReference type="SAM" id="Phobius"/>
    </source>
</evidence>
<proteinExistence type="predicted"/>
<protein>
    <submittedName>
        <fullName evidence="3">PAP2 family protein</fullName>
    </submittedName>
</protein>
<dbReference type="Proteomes" id="UP000285376">
    <property type="component" value="Unassembled WGS sequence"/>
</dbReference>
<dbReference type="AlphaFoldDB" id="A0A417ZBC4"/>
<evidence type="ECO:0000313" key="4">
    <source>
        <dbReference type="Proteomes" id="UP000285376"/>
    </source>
</evidence>
<feature type="transmembrane region" description="Helical" evidence="1">
    <location>
        <begin position="41"/>
        <end position="66"/>
    </location>
</feature>
<dbReference type="SMART" id="SM00014">
    <property type="entry name" value="acidPPc"/>
    <property type="match status" value="1"/>
</dbReference>
<name>A0A417ZBC4_9MICO</name>
<dbReference type="RefSeq" id="WP_118912135.1">
    <property type="nucleotide sequence ID" value="NZ_CBCRVH010000001.1"/>
</dbReference>
<evidence type="ECO:0000313" key="3">
    <source>
        <dbReference type="EMBL" id="RHW47935.1"/>
    </source>
</evidence>
<dbReference type="InterPro" id="IPR036938">
    <property type="entry name" value="PAP2/HPO_sf"/>
</dbReference>
<dbReference type="CDD" id="cd03392">
    <property type="entry name" value="PAP2_like_2"/>
    <property type="match status" value="1"/>
</dbReference>
<accession>A0A417ZBC4</accession>
<sequence length="277" mass="29581">MTPPTEQRRTRVAEEASRVAGGVRTLGEALARLLQPAAHRFGLVGADIVPLLVLLVCAVVLFVGLAGGAEVYEGVRERGDLARFDQPVLDWAVSHRSGGLDSAITAFTHLGGPVYFPIILVLLLAVFTWLRRTASPFLVLALGLGSALAFTAAGKDITARSRPPRALAVPPYESSPSFPSGHTVTATVTAVLVAYLVFLAARSRRVRTVAVVLCSLWALLMGLSRVFLGHHWLTDVMAGWCLGLAWGALVIVVNTARLLLRTRHRRLDDAGDTPVAG</sequence>
<dbReference type="Pfam" id="PF01569">
    <property type="entry name" value="PAP2"/>
    <property type="match status" value="1"/>
</dbReference>
<dbReference type="EMBL" id="QWLM01000001">
    <property type="protein sequence ID" value="RHW47935.1"/>
    <property type="molecule type" value="Genomic_DNA"/>
</dbReference>
<feature type="domain" description="Phosphatidic acid phosphatase type 2/haloperoxidase" evidence="2">
    <location>
        <begin position="137"/>
        <end position="251"/>
    </location>
</feature>